<feature type="transmembrane region" description="Helical" evidence="1">
    <location>
        <begin position="164"/>
        <end position="189"/>
    </location>
</feature>
<comment type="caution">
    <text evidence="2">The sequence shown here is derived from an EMBL/GenBank/DDBJ whole genome shotgun (WGS) entry which is preliminary data.</text>
</comment>
<feature type="transmembrane region" description="Helical" evidence="1">
    <location>
        <begin position="38"/>
        <end position="58"/>
    </location>
</feature>
<feature type="transmembrane region" description="Helical" evidence="1">
    <location>
        <begin position="6"/>
        <end position="26"/>
    </location>
</feature>
<protein>
    <submittedName>
        <fullName evidence="2">Uncharacterized protein</fullName>
    </submittedName>
</protein>
<dbReference type="EMBL" id="MTBC01000013">
    <property type="protein sequence ID" value="OQD41584.1"/>
    <property type="molecule type" value="Genomic_DNA"/>
</dbReference>
<dbReference type="RefSeq" id="WP_080319955.1">
    <property type="nucleotide sequence ID" value="NZ_MTBC01000013.1"/>
</dbReference>
<keyword evidence="1" id="KW-0472">Membrane</keyword>
<keyword evidence="1" id="KW-1133">Transmembrane helix</keyword>
<evidence type="ECO:0000256" key="1">
    <source>
        <dbReference type="SAM" id="Phobius"/>
    </source>
</evidence>
<evidence type="ECO:0000313" key="3">
    <source>
        <dbReference type="Proteomes" id="UP000191680"/>
    </source>
</evidence>
<accession>A0A1V6LN20</accession>
<sequence>MITDQVPLGLSILFLIAFLAPLILIVQLVRQYSSNINSVLVLLFYLFFLLGVLLLQYNGYFNAVSLPPRIIVLTTLPLLAFYLIVIHQTTFYKNLVQNTPLAAWVQLHLFRLIGGFFLVLWALNTLPKTFALIAGTGDIITALSSLYVASTIRQKKSYAKRLTWIWNTFGLLDILATSFTAVLLTKWNIETGSMGVDILTTFPYCFIPAFAPATIIFLHVTIYKKLLKWDTTIDVSKP</sequence>
<dbReference type="OrthoDB" id="949051at2"/>
<proteinExistence type="predicted"/>
<dbReference type="AlphaFoldDB" id="A0A1V6LN20"/>
<feature type="transmembrane region" description="Helical" evidence="1">
    <location>
        <begin position="101"/>
        <end position="123"/>
    </location>
</feature>
<feature type="transmembrane region" description="Helical" evidence="1">
    <location>
        <begin position="70"/>
        <end position="89"/>
    </location>
</feature>
<name>A0A1V6LN20_9FLAO</name>
<gene>
    <name evidence="2" type="ORF">BUL40_15375</name>
</gene>
<organism evidence="2 3">
    <name type="scientific">Croceivirga radicis</name>
    <dbReference type="NCBI Taxonomy" id="1929488"/>
    <lineage>
        <taxon>Bacteria</taxon>
        <taxon>Pseudomonadati</taxon>
        <taxon>Bacteroidota</taxon>
        <taxon>Flavobacteriia</taxon>
        <taxon>Flavobacteriales</taxon>
        <taxon>Flavobacteriaceae</taxon>
        <taxon>Croceivirga</taxon>
    </lineage>
</organism>
<feature type="transmembrane region" description="Helical" evidence="1">
    <location>
        <begin position="201"/>
        <end position="223"/>
    </location>
</feature>
<keyword evidence="3" id="KW-1185">Reference proteome</keyword>
<evidence type="ECO:0000313" key="2">
    <source>
        <dbReference type="EMBL" id="OQD41584.1"/>
    </source>
</evidence>
<keyword evidence="1" id="KW-0812">Transmembrane</keyword>
<reference evidence="2 3" key="1">
    <citation type="submission" date="2016-12" db="EMBL/GenBank/DDBJ databases">
        <authorList>
            <person name="Song W.-J."/>
            <person name="Kurnit D.M."/>
        </authorList>
    </citation>
    <scope>NUCLEOTIDE SEQUENCE [LARGE SCALE GENOMIC DNA]</scope>
    <source>
        <strain evidence="2 3">HSG9</strain>
    </source>
</reference>
<dbReference type="Proteomes" id="UP000191680">
    <property type="component" value="Unassembled WGS sequence"/>
</dbReference>